<evidence type="ECO:0000256" key="3">
    <source>
        <dbReference type="ARBA" id="ARBA00022840"/>
    </source>
</evidence>
<dbReference type="SUPFAM" id="SSF89095">
    <property type="entry name" value="GatB/YqeY motif"/>
    <property type="match status" value="1"/>
</dbReference>
<dbReference type="NCBIfam" id="TIGR00134">
    <property type="entry name" value="gatE_arch"/>
    <property type="match status" value="1"/>
</dbReference>
<dbReference type="InterPro" id="IPR023168">
    <property type="entry name" value="GatB_Yqey_C_2"/>
</dbReference>
<comment type="similarity">
    <text evidence="6">Belongs to the GatB/GatE family. GatE subfamily.</text>
</comment>
<dbReference type="Pfam" id="PF02938">
    <property type="entry name" value="GAD"/>
    <property type="match status" value="1"/>
</dbReference>
<dbReference type="InterPro" id="IPR042114">
    <property type="entry name" value="GatB_C_1"/>
</dbReference>
<evidence type="ECO:0000313" key="10">
    <source>
        <dbReference type="Proteomes" id="UP000732619"/>
    </source>
</evidence>
<dbReference type="Gene3D" id="1.10.10.410">
    <property type="match status" value="1"/>
</dbReference>
<dbReference type="SUPFAM" id="SSF55931">
    <property type="entry name" value="Glutamine synthetase/guanido kinase"/>
    <property type="match status" value="1"/>
</dbReference>
<dbReference type="HAMAP" id="MF_00588">
    <property type="entry name" value="GatE"/>
    <property type="match status" value="1"/>
</dbReference>
<dbReference type="EMBL" id="SUTG01000012">
    <property type="protein sequence ID" value="MBE6512267.1"/>
    <property type="molecule type" value="Genomic_DNA"/>
</dbReference>
<organism evidence="9 10">
    <name type="scientific">Methanobrevibacter olleyae</name>
    <dbReference type="NCBI Taxonomy" id="294671"/>
    <lineage>
        <taxon>Archaea</taxon>
        <taxon>Methanobacteriati</taxon>
        <taxon>Methanobacteriota</taxon>
        <taxon>Methanomada group</taxon>
        <taxon>Methanobacteria</taxon>
        <taxon>Methanobacteriales</taxon>
        <taxon>Methanobacteriaceae</taxon>
        <taxon>Methanobrevibacter</taxon>
    </lineage>
</organism>
<dbReference type="PANTHER" id="PTHR11659">
    <property type="entry name" value="GLUTAMYL-TRNA GLN AMIDOTRANSFERASE SUBUNIT B MITOCHONDRIAL AND PROKARYOTIC PET112-RELATED"/>
    <property type="match status" value="1"/>
</dbReference>
<dbReference type="Gene3D" id="1.10.150.380">
    <property type="entry name" value="GatB domain, N-terminal subdomain"/>
    <property type="match status" value="1"/>
</dbReference>
<dbReference type="SMART" id="SM00845">
    <property type="entry name" value="GatB_Yqey"/>
    <property type="match status" value="1"/>
</dbReference>
<dbReference type="GO" id="GO:0004812">
    <property type="term" value="F:aminoacyl-tRNA ligase activity"/>
    <property type="evidence" value="ECO:0007669"/>
    <property type="project" value="InterPro"/>
</dbReference>
<dbReference type="InterPro" id="IPR006075">
    <property type="entry name" value="Asn/Gln-tRNA_Trfase_suB/E_cat"/>
</dbReference>
<keyword evidence="4 6" id="KW-0648">Protein biosynthesis</keyword>
<evidence type="ECO:0000313" key="9">
    <source>
        <dbReference type="EMBL" id="MBE6512267.1"/>
    </source>
</evidence>
<dbReference type="EC" id="6.3.5.-" evidence="6"/>
<sequence>MAKNKSKKGNKGNKSKKSETPRIERNWEELGLMMGLEIHQQLNTRHKLFCPCSTELIDDEFDDGIIRNLRPTQSELGQIDRAALQESLRDMTFKYESFNNHTCLVETDDEPPHALNREALDICITIASLLNMRMVDEFHTMRKQVIDGSNTGGFQRTGLAATDGYLDTPYGRVAIESLGLEEDAARRIDSDDEFTEFRLDRLGIPLAEITTDPSMHHPEQIKEVAYMIGQVLRSTNVKRGIGTIRQDVNISITRGARVEIKGVQDLDLMPEIVEREVQRQLALADIKDELIKRNASVEDTIYDLDEVFKDTSSKILSSAASIKGIILRGFDGLIGKEIQLGRRFGTELSSYAKKMGVSGLFHTDELPAYGIQEDEVNAMKEFLKIGPQDAIIIVAHDEDVAVNALNEVIRRANMAFDGVVEETRKALDDGNTEYMRPLPTANRMYLETDIPLFQITDDMVEPIKNNLPELPDEKKERIKKEYKLSEDLASQIVRRLLGDTFESLLSKVKVDPTTVASVLVSDLRDLRREGIDVSIFDEDKLVEVFSLLEEGKISKDAIKDLMVAVSKKPDADVSDIAEEANLTLLSEDAVKDIIHEIAVQNEAMIKERQMGAMGPLMGMSMKKLKGKADGSLVNRIVREEIQNLL</sequence>
<dbReference type="InterPro" id="IPR004115">
    <property type="entry name" value="GAD-like_sf"/>
</dbReference>
<gene>
    <name evidence="6 9" type="primary">gatE</name>
    <name evidence="9" type="ORF">E7Z75_03815</name>
</gene>
<proteinExistence type="inferred from homology"/>
<keyword evidence="2 6" id="KW-0547">Nucleotide-binding</keyword>
<evidence type="ECO:0000256" key="2">
    <source>
        <dbReference type="ARBA" id="ARBA00022741"/>
    </source>
</evidence>
<evidence type="ECO:0000256" key="6">
    <source>
        <dbReference type="HAMAP-Rule" id="MF_00588"/>
    </source>
</evidence>
<dbReference type="GO" id="GO:0070681">
    <property type="term" value="P:glutaminyl-tRNAGln biosynthesis via transamidation"/>
    <property type="evidence" value="ECO:0007669"/>
    <property type="project" value="TreeGrafter"/>
</dbReference>
<evidence type="ECO:0000256" key="1">
    <source>
        <dbReference type="ARBA" id="ARBA00022598"/>
    </source>
</evidence>
<keyword evidence="3 6" id="KW-0067">ATP-binding</keyword>
<evidence type="ECO:0000256" key="7">
    <source>
        <dbReference type="SAM" id="MobiDB-lite"/>
    </source>
</evidence>
<comment type="subunit">
    <text evidence="6">Heterodimer of GatD and GatE.</text>
</comment>
<dbReference type="InterPro" id="IPR014746">
    <property type="entry name" value="Gln_synth/guanido_kin_cat_dom"/>
</dbReference>
<dbReference type="Pfam" id="PF02934">
    <property type="entry name" value="GatB_N"/>
    <property type="match status" value="1"/>
</dbReference>
<dbReference type="PANTHER" id="PTHR11659:SF2">
    <property type="entry name" value="GLUTAMYL-TRNA(GLN) AMIDOTRANSFERASE SUBUNIT E"/>
    <property type="match status" value="1"/>
</dbReference>
<comment type="caution">
    <text evidence="9">The sequence shown here is derived from an EMBL/GenBank/DDBJ whole genome shotgun (WGS) entry which is preliminary data.</text>
</comment>
<dbReference type="InterPro" id="IPR003789">
    <property type="entry name" value="Asn/Gln_tRNA_amidoTrase-B-like"/>
</dbReference>
<evidence type="ECO:0000259" key="8">
    <source>
        <dbReference type="SMART" id="SM00845"/>
    </source>
</evidence>
<dbReference type="InterPro" id="IPR029351">
    <property type="entry name" value="GAD_dom"/>
</dbReference>
<dbReference type="InterPro" id="IPR017958">
    <property type="entry name" value="Gln-tRNA_amidoTrfase_suB_CS"/>
</dbReference>
<dbReference type="Proteomes" id="UP000732619">
    <property type="component" value="Unassembled WGS sequence"/>
</dbReference>
<comment type="catalytic activity">
    <reaction evidence="5 6">
        <text>L-glutamyl-tRNA(Gln) + L-glutamine + ATP + H2O = L-glutaminyl-tRNA(Gln) + L-glutamate + ADP + phosphate + H(+)</text>
        <dbReference type="Rhea" id="RHEA:17521"/>
        <dbReference type="Rhea" id="RHEA-COMP:9681"/>
        <dbReference type="Rhea" id="RHEA-COMP:9684"/>
        <dbReference type="ChEBI" id="CHEBI:15377"/>
        <dbReference type="ChEBI" id="CHEBI:15378"/>
        <dbReference type="ChEBI" id="CHEBI:29985"/>
        <dbReference type="ChEBI" id="CHEBI:30616"/>
        <dbReference type="ChEBI" id="CHEBI:43474"/>
        <dbReference type="ChEBI" id="CHEBI:58359"/>
        <dbReference type="ChEBI" id="CHEBI:78520"/>
        <dbReference type="ChEBI" id="CHEBI:78521"/>
        <dbReference type="ChEBI" id="CHEBI:456216"/>
    </reaction>
</comment>
<dbReference type="GO" id="GO:0050567">
    <property type="term" value="F:glutaminyl-tRNA synthase (glutamine-hydrolyzing) activity"/>
    <property type="evidence" value="ECO:0007669"/>
    <property type="project" value="UniProtKB-UniRule"/>
</dbReference>
<dbReference type="GO" id="GO:0006412">
    <property type="term" value="P:translation"/>
    <property type="evidence" value="ECO:0007669"/>
    <property type="project" value="UniProtKB-UniRule"/>
</dbReference>
<dbReference type="GO" id="GO:0005737">
    <property type="term" value="C:cytoplasm"/>
    <property type="evidence" value="ECO:0007669"/>
    <property type="project" value="InterPro"/>
</dbReference>
<dbReference type="InterPro" id="IPR018027">
    <property type="entry name" value="Asn/Gln_amidotransferase"/>
</dbReference>
<feature type="domain" description="Asn/Gln amidotransferase" evidence="8">
    <location>
        <begin position="499"/>
        <end position="641"/>
    </location>
</feature>
<accession>A0A8T3VNN0</accession>
<reference evidence="9" key="1">
    <citation type="submission" date="2019-04" db="EMBL/GenBank/DDBJ databases">
        <title>Evolution of Biomass-Degrading Anaerobic Consortia Revealed by Metagenomics.</title>
        <authorList>
            <person name="Peng X."/>
        </authorList>
    </citation>
    <scope>NUCLEOTIDE SEQUENCE</scope>
    <source>
        <strain evidence="9">SIG14</strain>
    </source>
</reference>
<dbReference type="GO" id="GO:0005524">
    <property type="term" value="F:ATP binding"/>
    <property type="evidence" value="ECO:0007669"/>
    <property type="project" value="UniProtKB-KW"/>
</dbReference>
<dbReference type="NCBIfam" id="NF003107">
    <property type="entry name" value="PRK04028.1"/>
    <property type="match status" value="1"/>
</dbReference>
<dbReference type="Gene3D" id="3.30.1360.30">
    <property type="entry name" value="GAD-like domain"/>
    <property type="match status" value="1"/>
</dbReference>
<evidence type="ECO:0000256" key="4">
    <source>
        <dbReference type="ARBA" id="ARBA00022917"/>
    </source>
</evidence>
<dbReference type="SUPFAM" id="SSF55261">
    <property type="entry name" value="GAD domain-like"/>
    <property type="match status" value="1"/>
</dbReference>
<dbReference type="AlphaFoldDB" id="A0A8T3VNN0"/>
<feature type="compositionally biased region" description="Basic residues" evidence="7">
    <location>
        <begin position="1"/>
        <end position="15"/>
    </location>
</feature>
<dbReference type="Pfam" id="PF02637">
    <property type="entry name" value="GatB_Yqey"/>
    <property type="match status" value="1"/>
</dbReference>
<name>A0A8T3VNN0_METOL</name>
<comment type="function">
    <text evidence="6">Allows the formation of correctly charged Gln-tRNA(Gln) through the transamidation of misacylated Glu-tRNA(Gln) in organisms which lack glutaminyl-tRNA synthetase. The reaction takes place in the presence of glutamine and ATP through an activated gamma-phospho-Glu-tRNA(Gln). The GatDE system is specific for glutamate and does not act on aspartate.</text>
</comment>
<evidence type="ECO:0000256" key="5">
    <source>
        <dbReference type="ARBA" id="ARBA00047913"/>
    </source>
</evidence>
<feature type="region of interest" description="Disordered" evidence="7">
    <location>
        <begin position="1"/>
        <end position="24"/>
    </location>
</feature>
<protein>
    <recommendedName>
        <fullName evidence="6">Glutamyl-tRNA(Gln) amidotransferase subunit E</fullName>
        <shortName evidence="6">Glu-ADT subunit E</shortName>
        <ecNumber evidence="6">6.3.5.-</ecNumber>
    </recommendedName>
</protein>
<dbReference type="PROSITE" id="PS01234">
    <property type="entry name" value="GATB"/>
    <property type="match status" value="1"/>
</dbReference>
<dbReference type="InterPro" id="IPR004414">
    <property type="entry name" value="GatE"/>
</dbReference>
<keyword evidence="1 6" id="KW-0436">Ligase</keyword>
<dbReference type="InterPro" id="IPR017959">
    <property type="entry name" value="Asn/Gln-tRNA_amidoTrfase_suB/E"/>
</dbReference>